<keyword evidence="3" id="KW-1185">Reference proteome</keyword>
<sequence>MNDTPAPLTRRARRAARQDKAAVIATPTFRRWAYGLAIASIVAAIGAGWLPPGASVYLLPLAAALFFVNENGDPK</sequence>
<feature type="transmembrane region" description="Helical" evidence="1">
    <location>
        <begin position="56"/>
        <end position="72"/>
    </location>
</feature>
<evidence type="ECO:0000256" key="1">
    <source>
        <dbReference type="SAM" id="Phobius"/>
    </source>
</evidence>
<feature type="transmembrane region" description="Helical" evidence="1">
    <location>
        <begin position="32"/>
        <end position="50"/>
    </location>
</feature>
<dbReference type="EMBL" id="CP082781">
    <property type="protein sequence ID" value="UGS26584.1"/>
    <property type="molecule type" value="Genomic_DNA"/>
</dbReference>
<keyword evidence="1" id="KW-1133">Transmembrane helix</keyword>
<organism evidence="2 3">
    <name type="scientific">Microbacterium resistens</name>
    <dbReference type="NCBI Taxonomy" id="156977"/>
    <lineage>
        <taxon>Bacteria</taxon>
        <taxon>Bacillati</taxon>
        <taxon>Actinomycetota</taxon>
        <taxon>Actinomycetes</taxon>
        <taxon>Micrococcales</taxon>
        <taxon>Microbacteriaceae</taxon>
        <taxon>Microbacterium</taxon>
    </lineage>
</organism>
<accession>A0ABY3RUL6</accession>
<proteinExistence type="predicted"/>
<evidence type="ECO:0000313" key="2">
    <source>
        <dbReference type="EMBL" id="UGS26584.1"/>
    </source>
</evidence>
<keyword evidence="1" id="KW-0472">Membrane</keyword>
<dbReference type="Proteomes" id="UP001199642">
    <property type="component" value="Chromosome"/>
</dbReference>
<gene>
    <name evidence="2" type="ORF">K8F61_18540</name>
</gene>
<keyword evidence="1" id="KW-0812">Transmembrane</keyword>
<name>A0ABY3RUL6_9MICO</name>
<protein>
    <submittedName>
        <fullName evidence="2">Uncharacterized protein</fullName>
    </submittedName>
</protein>
<reference evidence="2 3" key="1">
    <citation type="submission" date="2023-01" db="EMBL/GenBank/DDBJ databases">
        <title>Characterization of estradiol degrading bacteria Microbacterium sp. MZT7 and reveal degrading genes through genome analysis.</title>
        <authorList>
            <person name="Hao P."/>
            <person name="Gao Y."/>
        </authorList>
    </citation>
    <scope>NUCLEOTIDE SEQUENCE [LARGE SCALE GENOMIC DNA]</scope>
    <source>
        <strain evidence="2 3">MZT7</strain>
    </source>
</reference>
<evidence type="ECO:0000313" key="3">
    <source>
        <dbReference type="Proteomes" id="UP001199642"/>
    </source>
</evidence>
<dbReference type="RefSeq" id="WP_231820221.1">
    <property type="nucleotide sequence ID" value="NZ_CP082781.1"/>
</dbReference>